<keyword evidence="5" id="KW-1185">Reference proteome</keyword>
<keyword evidence="2" id="KW-0520">NAD</keyword>
<gene>
    <name evidence="4" type="ORF">V6N11_064832</name>
</gene>
<dbReference type="PANTHER" id="PTHR11606">
    <property type="entry name" value="GLUTAMATE DEHYDROGENASE"/>
    <property type="match status" value="1"/>
</dbReference>
<dbReference type="Pfam" id="PF06136">
    <property type="entry name" value="SOK"/>
    <property type="match status" value="1"/>
</dbReference>
<comment type="caution">
    <text evidence="4">The sequence shown here is derived from an EMBL/GenBank/DDBJ whole genome shotgun (WGS) entry which is preliminary data.</text>
</comment>
<accession>A0ABR2SI10</accession>
<dbReference type="Gene3D" id="3.40.50.720">
    <property type="entry name" value="NAD(P)-binding Rossmann-like Domain"/>
    <property type="match status" value="1"/>
</dbReference>
<reference evidence="4 5" key="1">
    <citation type="journal article" date="2024" name="G3 (Bethesda)">
        <title>Genome assembly of Hibiscus sabdariffa L. provides insights into metabolisms of medicinal natural products.</title>
        <authorList>
            <person name="Kim T."/>
        </authorList>
    </citation>
    <scope>NUCLEOTIDE SEQUENCE [LARGE SCALE GENOMIC DNA]</scope>
    <source>
        <strain evidence="4">TK-2024</strain>
        <tissue evidence="4">Old leaves</tissue>
    </source>
</reference>
<organism evidence="4 5">
    <name type="scientific">Hibiscus sabdariffa</name>
    <name type="common">roselle</name>
    <dbReference type="NCBI Taxonomy" id="183260"/>
    <lineage>
        <taxon>Eukaryota</taxon>
        <taxon>Viridiplantae</taxon>
        <taxon>Streptophyta</taxon>
        <taxon>Embryophyta</taxon>
        <taxon>Tracheophyta</taxon>
        <taxon>Spermatophyta</taxon>
        <taxon>Magnoliopsida</taxon>
        <taxon>eudicotyledons</taxon>
        <taxon>Gunneridae</taxon>
        <taxon>Pentapetalae</taxon>
        <taxon>rosids</taxon>
        <taxon>malvids</taxon>
        <taxon>Malvales</taxon>
        <taxon>Malvaceae</taxon>
        <taxon>Malvoideae</taxon>
        <taxon>Hibiscus</taxon>
    </lineage>
</organism>
<dbReference type="PANTHER" id="PTHR11606:SF29">
    <property type="entry name" value="GLUTAMATE DEHYDROGENASE 3-RELATED"/>
    <property type="match status" value="1"/>
</dbReference>
<dbReference type="Proteomes" id="UP001396334">
    <property type="component" value="Unassembled WGS sequence"/>
</dbReference>
<evidence type="ECO:0000313" key="4">
    <source>
        <dbReference type="EMBL" id="KAK9024926.1"/>
    </source>
</evidence>
<dbReference type="InterPro" id="IPR006096">
    <property type="entry name" value="Glu/Leu/Phe/Val/Trp_DH_C"/>
</dbReference>
<proteinExistence type="predicted"/>
<protein>
    <recommendedName>
        <fullName evidence="3">Glutamate/phenylalanine/leucine/valine/L-tryptophan dehydrogenase C-terminal domain-containing protein</fullName>
    </recommendedName>
</protein>
<keyword evidence="1" id="KW-0560">Oxidoreductase</keyword>
<dbReference type="Pfam" id="PF00208">
    <property type="entry name" value="ELFV_dehydrog"/>
    <property type="match status" value="1"/>
</dbReference>
<dbReference type="InterPro" id="IPR036291">
    <property type="entry name" value="NAD(P)-bd_dom_sf"/>
</dbReference>
<dbReference type="EMBL" id="JBBPBN010000014">
    <property type="protein sequence ID" value="KAK9024926.1"/>
    <property type="molecule type" value="Genomic_DNA"/>
</dbReference>
<evidence type="ECO:0000256" key="2">
    <source>
        <dbReference type="ARBA" id="ARBA00023027"/>
    </source>
</evidence>
<evidence type="ECO:0000259" key="3">
    <source>
        <dbReference type="SMART" id="SM00839"/>
    </source>
</evidence>
<name>A0ABR2SI10_9ROSI</name>
<feature type="domain" description="Glutamate/phenylalanine/leucine/valine/L-tryptophan dehydrogenase C-terminal" evidence="3">
    <location>
        <begin position="61"/>
        <end position="252"/>
    </location>
</feature>
<dbReference type="SUPFAM" id="SSF51735">
    <property type="entry name" value="NAD(P)-binding Rossmann-fold domains"/>
    <property type="match status" value="1"/>
</dbReference>
<sequence>MNHLRRRIAENGIISISKWFILGKLIAFYEDLIQSEGAKMTEIEINVQVLLPSNFIALFTDDILPAKSRCYIALEPILWKIVAISDITGAIKNSHGIGIPNLLKHVKENKGVKGFHGRDSIHPESILVEDCDILIPAALRGVTNKGNENEIKAKFVIEAANHPNDPEADGILSKKGVIILPDIYANSGGVTVSYFEWVQNIQGFMWDEEKSQATKDKDANLIDGLHVICIINESMTIAIVYGLDKKSTKQPKAIRKVRVVYYLTRNGQLKHPHYMEVTLLVNQPLRLRDVMERLTTLRGKGMPSL</sequence>
<evidence type="ECO:0000313" key="5">
    <source>
        <dbReference type="Proteomes" id="UP001396334"/>
    </source>
</evidence>
<dbReference type="SMART" id="SM00839">
    <property type="entry name" value="ELFV_dehydrog"/>
    <property type="match status" value="1"/>
</dbReference>
<dbReference type="InterPro" id="IPR048351">
    <property type="entry name" value="SOK_DIX"/>
</dbReference>
<evidence type="ECO:0000256" key="1">
    <source>
        <dbReference type="ARBA" id="ARBA00023002"/>
    </source>
</evidence>